<name>A0A922LJD8_SCHHA</name>
<dbReference type="PANTHER" id="PTHR11727:SF17">
    <property type="entry name" value="DIMETHYLADENOSINE TRANSFERASE 1, MITOCHONDRIAL"/>
    <property type="match status" value="1"/>
</dbReference>
<gene>
    <name evidence="9" type="primary">TFB1M_1</name>
    <name evidence="9" type="ORF">MS3_00020006</name>
</gene>
<dbReference type="GO" id="GO:0005759">
    <property type="term" value="C:mitochondrial matrix"/>
    <property type="evidence" value="ECO:0007669"/>
    <property type="project" value="TreeGrafter"/>
</dbReference>
<dbReference type="AlphaFoldDB" id="A0A922LJD8"/>
<reference evidence="9" key="2">
    <citation type="journal article" date="2019" name="Gigascience">
        <title>High-quality Schistosoma haematobium genome achieved by single-molecule and long-range sequencing.</title>
        <authorList>
            <person name="Stroehlein A.J."/>
            <person name="Korhonen P.K."/>
            <person name="Chong T.M."/>
            <person name="Lim Y.L."/>
            <person name="Chan K.G."/>
            <person name="Webster B."/>
            <person name="Rollinson D."/>
            <person name="Brindley P.J."/>
            <person name="Gasser R.B."/>
            <person name="Young N.D."/>
        </authorList>
    </citation>
    <scope>NUCLEOTIDE SEQUENCE</scope>
</reference>
<evidence type="ECO:0000256" key="4">
    <source>
        <dbReference type="ARBA" id="ARBA00022691"/>
    </source>
</evidence>
<reference evidence="9" key="1">
    <citation type="journal article" date="2012" name="Nat. Genet.">
        <title>Whole-genome sequence of Schistosoma haematobium.</title>
        <authorList>
            <person name="Young N.D."/>
            <person name="Jex A.R."/>
            <person name="Li B."/>
            <person name="Liu S."/>
            <person name="Yang L."/>
            <person name="Xiong Z."/>
            <person name="Li Y."/>
            <person name="Cantacessi C."/>
            <person name="Hall R.S."/>
            <person name="Xu X."/>
            <person name="Chen F."/>
            <person name="Wu X."/>
            <person name="Zerlotini A."/>
            <person name="Oliveira G."/>
            <person name="Hofmann A."/>
            <person name="Zhang G."/>
            <person name="Fang X."/>
            <person name="Kang Y."/>
            <person name="Campbell B.E."/>
            <person name="Loukas A."/>
            <person name="Ranganathan S."/>
            <person name="Rollinson D."/>
            <person name="Rinaldi G."/>
            <person name="Brindley P.J."/>
            <person name="Yang H."/>
            <person name="Wang J."/>
            <person name="Wang J."/>
            <person name="Gasser R.B."/>
        </authorList>
    </citation>
    <scope>NUCLEOTIDE SEQUENCE</scope>
</reference>
<dbReference type="EC" id="2.1.1.-" evidence="7"/>
<organism evidence="9 10">
    <name type="scientific">Schistosoma haematobium</name>
    <name type="common">Blood fluke</name>
    <dbReference type="NCBI Taxonomy" id="6185"/>
    <lineage>
        <taxon>Eukaryota</taxon>
        <taxon>Metazoa</taxon>
        <taxon>Spiralia</taxon>
        <taxon>Lophotrochozoa</taxon>
        <taxon>Platyhelminthes</taxon>
        <taxon>Trematoda</taxon>
        <taxon>Digenea</taxon>
        <taxon>Strigeidida</taxon>
        <taxon>Schistosomatoidea</taxon>
        <taxon>Schistosomatidae</taxon>
        <taxon>Schistosoma</taxon>
    </lineage>
</organism>
<dbReference type="CDD" id="cd02440">
    <property type="entry name" value="AdoMet_MTases"/>
    <property type="match status" value="1"/>
</dbReference>
<comment type="similarity">
    <text evidence="6 7">Belongs to the class I-like SAM-binding methyltransferase superfamily. rRNA adenine N(6)-methyltransferase family.</text>
</comment>
<dbReference type="Gene3D" id="3.40.50.150">
    <property type="entry name" value="Vaccinia Virus protein VP39"/>
    <property type="match status" value="1"/>
</dbReference>
<keyword evidence="4 6" id="KW-0949">S-adenosyl-L-methionine</keyword>
<feature type="binding site" evidence="6">
    <location>
        <position position="130"/>
    </location>
    <ligand>
        <name>S-adenosyl-L-methionine</name>
        <dbReference type="ChEBI" id="CHEBI:59789"/>
    </ligand>
</feature>
<feature type="domain" description="Ribosomal RNA adenine methylase transferase N-terminal" evidence="8">
    <location>
        <begin position="59"/>
        <end position="281"/>
    </location>
</feature>
<dbReference type="InterPro" id="IPR029063">
    <property type="entry name" value="SAM-dependent_MTases_sf"/>
</dbReference>
<dbReference type="GO" id="GO:0000179">
    <property type="term" value="F:rRNA (adenine-N6,N6-)-dimethyltransferase activity"/>
    <property type="evidence" value="ECO:0007669"/>
    <property type="project" value="UniProtKB-UniRule"/>
</dbReference>
<dbReference type="InterPro" id="IPR020596">
    <property type="entry name" value="rRNA_Ade_Mease_Trfase_CS"/>
</dbReference>
<keyword evidence="5 6" id="KW-0694">RNA-binding</keyword>
<protein>
    <recommendedName>
        <fullName evidence="7">rRNA adenine N(6)-methyltransferase</fullName>
        <ecNumber evidence="7">2.1.1.-</ecNumber>
    </recommendedName>
</protein>
<keyword evidence="10" id="KW-1185">Reference proteome</keyword>
<evidence type="ECO:0000256" key="7">
    <source>
        <dbReference type="RuleBase" id="RU362106"/>
    </source>
</evidence>
<keyword evidence="3 6" id="KW-0808">Transferase</keyword>
<dbReference type="PROSITE" id="PS01131">
    <property type="entry name" value="RRNA_A_DIMETH"/>
    <property type="match status" value="1"/>
</dbReference>
<feature type="binding site" evidence="6">
    <location>
        <position position="79"/>
    </location>
    <ligand>
        <name>S-adenosyl-L-methionine</name>
        <dbReference type="ChEBI" id="CHEBI:59789"/>
    </ligand>
</feature>
<dbReference type="SMART" id="SM00650">
    <property type="entry name" value="rADc"/>
    <property type="match status" value="1"/>
</dbReference>
<dbReference type="InterPro" id="IPR023165">
    <property type="entry name" value="rRNA_Ade_diMease-like_C"/>
</dbReference>
<comment type="subcellular location">
    <subcellularLocation>
        <location evidence="1">Mitochondrion</location>
    </subcellularLocation>
</comment>
<evidence type="ECO:0000313" key="10">
    <source>
        <dbReference type="Proteomes" id="UP000471633"/>
    </source>
</evidence>
<dbReference type="GO" id="GO:0003723">
    <property type="term" value="F:RNA binding"/>
    <property type="evidence" value="ECO:0007669"/>
    <property type="project" value="UniProtKB-UniRule"/>
</dbReference>
<feature type="binding site" evidence="6">
    <location>
        <position position="54"/>
    </location>
    <ligand>
        <name>S-adenosyl-L-methionine</name>
        <dbReference type="ChEBI" id="CHEBI:59789"/>
    </ligand>
</feature>
<dbReference type="RefSeq" id="XP_051069135.1">
    <property type="nucleotide sequence ID" value="XM_051219622.1"/>
</dbReference>
<dbReference type="Pfam" id="PF00398">
    <property type="entry name" value="RrnaAD"/>
    <property type="match status" value="1"/>
</dbReference>
<dbReference type="InterPro" id="IPR001737">
    <property type="entry name" value="KsgA/Erm"/>
</dbReference>
<accession>A0A922LJD8</accession>
<dbReference type="Proteomes" id="UP000471633">
    <property type="component" value="Unassembled WGS sequence"/>
</dbReference>
<feature type="binding site" evidence="6">
    <location>
        <position position="188"/>
    </location>
    <ligand>
        <name>S-adenosyl-L-methionine</name>
        <dbReference type="ChEBI" id="CHEBI:59789"/>
    </ligand>
</feature>
<dbReference type="SUPFAM" id="SSF53335">
    <property type="entry name" value="S-adenosyl-L-methionine-dependent methyltransferases"/>
    <property type="match status" value="1"/>
</dbReference>
<dbReference type="Gene3D" id="1.10.8.100">
    <property type="entry name" value="Ribosomal RNA adenine dimethylase-like, domain 2"/>
    <property type="match status" value="1"/>
</dbReference>
<reference evidence="9" key="4">
    <citation type="journal article" date="2022" name="PLoS Pathog.">
        <title>Chromosome-level genome of Schistosoma haematobium underpins genome-wide explorations of molecular variation.</title>
        <authorList>
            <person name="Stroehlein A.J."/>
            <person name="Korhonen P.K."/>
            <person name="Lee V.V."/>
            <person name="Ralph S.A."/>
            <person name="Mentink-Kane M."/>
            <person name="You H."/>
            <person name="McManus D.P."/>
            <person name="Tchuente L.T."/>
            <person name="Stothard J.R."/>
            <person name="Kaur P."/>
            <person name="Dudchenko O."/>
            <person name="Aiden E.L."/>
            <person name="Yang B."/>
            <person name="Yang H."/>
            <person name="Emery A.M."/>
            <person name="Webster B.L."/>
            <person name="Brindley P.J."/>
            <person name="Rollinson D."/>
            <person name="Chang B.C.H."/>
            <person name="Gasser R.B."/>
            <person name="Young N.D."/>
        </authorList>
    </citation>
    <scope>NUCLEOTIDE SEQUENCE</scope>
</reference>
<feature type="non-terminal residue" evidence="9">
    <location>
        <position position="412"/>
    </location>
</feature>
<evidence type="ECO:0000256" key="2">
    <source>
        <dbReference type="ARBA" id="ARBA00022603"/>
    </source>
</evidence>
<evidence type="ECO:0000256" key="6">
    <source>
        <dbReference type="PROSITE-ProRule" id="PRU01026"/>
    </source>
</evidence>
<dbReference type="GO" id="GO:0034246">
    <property type="term" value="F:mitochondrial transcription factor activity"/>
    <property type="evidence" value="ECO:0007669"/>
    <property type="project" value="TreeGrafter"/>
</dbReference>
<dbReference type="PANTHER" id="PTHR11727">
    <property type="entry name" value="DIMETHYLADENOSINE TRANSFERASE"/>
    <property type="match status" value="1"/>
</dbReference>
<dbReference type="PROSITE" id="PS51689">
    <property type="entry name" value="SAM_RNA_A_N6_MT"/>
    <property type="match status" value="1"/>
</dbReference>
<feature type="binding site" evidence="6">
    <location>
        <position position="101"/>
    </location>
    <ligand>
        <name>S-adenosyl-L-methionine</name>
        <dbReference type="ChEBI" id="CHEBI:59789"/>
    </ligand>
</feature>
<sequence>VQGRGAHIKIASRTWVWLFSPLHHSIHLPPLPSLREIIHVYGIRAQKQLSQNFLLQSSSINGLVKCAGNLRGAYVLEVGPGPGGITRAILQKAPRYVAVVELDRRFIPGLQELRLAAFEMGIQMDIYRQDILKFNCEGIFPISSMTGAGAWEESPEVANSNLLESTSINRNETALEKISSPRLCVIGNLPFNISTPLISQWLHDIAERRGIWRYGRVPLTLTFQKEVAERLAADVWDEQRSRLSVMSQAYCDVKYMKDIPGTAFVPPPKVDVGVVRLIPLKQPLIPVPYPYVEKLVRQAFHFRQKQIVRCLETLFPSNRPKLVIQLFKEAGVQPSKQCIQLTMSEFRDLCSVYHRICQIEPDVFDFDYQARTNLPLWYSRKKIQREMLDSPTGLTANRVRQEIYGFTIFKSS</sequence>
<dbReference type="GO" id="GO:0006391">
    <property type="term" value="P:transcription initiation at mitochondrial promoter"/>
    <property type="evidence" value="ECO:0007669"/>
    <property type="project" value="TreeGrafter"/>
</dbReference>
<comment type="caution">
    <text evidence="9">The sequence shown here is derived from an EMBL/GenBank/DDBJ whole genome shotgun (WGS) entry which is preliminary data.</text>
</comment>
<proteinExistence type="inferred from homology"/>
<evidence type="ECO:0000256" key="1">
    <source>
        <dbReference type="ARBA" id="ARBA00004173"/>
    </source>
</evidence>
<dbReference type="InterPro" id="IPR020598">
    <property type="entry name" value="rRNA_Ade_methylase_Trfase_N"/>
</dbReference>
<feature type="binding site" evidence="6">
    <location>
        <position position="52"/>
    </location>
    <ligand>
        <name>S-adenosyl-L-methionine</name>
        <dbReference type="ChEBI" id="CHEBI:59789"/>
    </ligand>
</feature>
<evidence type="ECO:0000259" key="8">
    <source>
        <dbReference type="SMART" id="SM00650"/>
    </source>
</evidence>
<evidence type="ECO:0000256" key="5">
    <source>
        <dbReference type="ARBA" id="ARBA00022884"/>
    </source>
</evidence>
<keyword evidence="7" id="KW-0698">rRNA processing</keyword>
<dbReference type="CTD" id="24588306"/>
<dbReference type="EMBL" id="AMPZ03000003">
    <property type="protein sequence ID" value="KAH9587411.1"/>
    <property type="molecule type" value="Genomic_DNA"/>
</dbReference>
<keyword evidence="2 6" id="KW-0489">Methyltransferase</keyword>
<evidence type="ECO:0000313" key="9">
    <source>
        <dbReference type="EMBL" id="KAH9587411.1"/>
    </source>
</evidence>
<reference evidence="9" key="3">
    <citation type="submission" date="2021-06" db="EMBL/GenBank/DDBJ databases">
        <title>Chromosome-level genome assembly for S. haematobium.</title>
        <authorList>
            <person name="Stroehlein A.J."/>
        </authorList>
    </citation>
    <scope>NUCLEOTIDE SEQUENCE</scope>
</reference>
<dbReference type="GeneID" id="24588306"/>
<evidence type="ECO:0000256" key="3">
    <source>
        <dbReference type="ARBA" id="ARBA00022679"/>
    </source>
</evidence>